<dbReference type="InterPro" id="IPR050736">
    <property type="entry name" value="Sensor_HK_Regulatory"/>
</dbReference>
<gene>
    <name evidence="9" type="ORF">ACFFJG_15280</name>
</gene>
<dbReference type="Gene3D" id="3.30.565.10">
    <property type="entry name" value="Histidine kinase-like ATPase, C-terminal domain"/>
    <property type="match status" value="1"/>
</dbReference>
<dbReference type="PRINTS" id="PR00344">
    <property type="entry name" value="BCTRLSENSOR"/>
</dbReference>
<reference evidence="9 10" key="1">
    <citation type="submission" date="2024-09" db="EMBL/GenBank/DDBJ databases">
        <authorList>
            <person name="Sun Q."/>
            <person name="Mori K."/>
        </authorList>
    </citation>
    <scope>NUCLEOTIDE SEQUENCE [LARGE SCALE GENOMIC DNA]</scope>
    <source>
        <strain evidence="9 10">CCM 8654</strain>
    </source>
</reference>
<keyword evidence="4" id="KW-0597">Phosphoprotein</keyword>
<dbReference type="Pfam" id="PF00512">
    <property type="entry name" value="HisKA"/>
    <property type="match status" value="1"/>
</dbReference>
<dbReference type="SUPFAM" id="SSF55781">
    <property type="entry name" value="GAF domain-like"/>
    <property type="match status" value="1"/>
</dbReference>
<dbReference type="InterPro" id="IPR036097">
    <property type="entry name" value="HisK_dim/P_sf"/>
</dbReference>
<feature type="domain" description="Histidine kinase" evidence="8">
    <location>
        <begin position="251"/>
        <end position="470"/>
    </location>
</feature>
<evidence type="ECO:0000259" key="8">
    <source>
        <dbReference type="PROSITE" id="PS50109"/>
    </source>
</evidence>
<dbReference type="Proteomes" id="UP001589698">
    <property type="component" value="Unassembled WGS sequence"/>
</dbReference>
<keyword evidence="7" id="KW-0902">Two-component regulatory system</keyword>
<dbReference type="Gene3D" id="1.10.287.130">
    <property type="match status" value="1"/>
</dbReference>
<dbReference type="EMBL" id="JBHLXH010000002">
    <property type="protein sequence ID" value="MFC0223849.1"/>
    <property type="molecule type" value="Genomic_DNA"/>
</dbReference>
<dbReference type="SUPFAM" id="SSF47384">
    <property type="entry name" value="Homodimeric domain of signal transducing histidine kinase"/>
    <property type="match status" value="1"/>
</dbReference>
<dbReference type="CDD" id="cd00075">
    <property type="entry name" value="HATPase"/>
    <property type="match status" value="1"/>
</dbReference>
<dbReference type="SMART" id="SM00387">
    <property type="entry name" value="HATPase_c"/>
    <property type="match status" value="1"/>
</dbReference>
<dbReference type="GO" id="GO:0016301">
    <property type="term" value="F:kinase activity"/>
    <property type="evidence" value="ECO:0007669"/>
    <property type="project" value="UniProtKB-KW"/>
</dbReference>
<keyword evidence="6 9" id="KW-0418">Kinase</keyword>
<keyword evidence="10" id="KW-1185">Reference proteome</keyword>
<dbReference type="Gene3D" id="3.30.450.40">
    <property type="match status" value="1"/>
</dbReference>
<proteinExistence type="predicted"/>
<dbReference type="InterPro" id="IPR036890">
    <property type="entry name" value="HATPase_C_sf"/>
</dbReference>
<dbReference type="Pfam" id="PF02518">
    <property type="entry name" value="HATPase_c"/>
    <property type="match status" value="1"/>
</dbReference>
<dbReference type="InterPro" id="IPR005467">
    <property type="entry name" value="His_kinase_dom"/>
</dbReference>
<dbReference type="InterPro" id="IPR003018">
    <property type="entry name" value="GAF"/>
</dbReference>
<evidence type="ECO:0000256" key="2">
    <source>
        <dbReference type="ARBA" id="ARBA00004236"/>
    </source>
</evidence>
<dbReference type="Pfam" id="PF01590">
    <property type="entry name" value="GAF"/>
    <property type="match status" value="1"/>
</dbReference>
<evidence type="ECO:0000256" key="5">
    <source>
        <dbReference type="ARBA" id="ARBA00022679"/>
    </source>
</evidence>
<comment type="catalytic activity">
    <reaction evidence="1">
        <text>ATP + protein L-histidine = ADP + protein N-phospho-L-histidine.</text>
        <dbReference type="EC" id="2.7.13.3"/>
    </reaction>
</comment>
<dbReference type="RefSeq" id="WP_378519645.1">
    <property type="nucleotide sequence ID" value="NZ_JBHLXH010000002.1"/>
</dbReference>
<dbReference type="InterPro" id="IPR004358">
    <property type="entry name" value="Sig_transdc_His_kin-like_C"/>
</dbReference>
<dbReference type="InterPro" id="IPR003594">
    <property type="entry name" value="HATPase_dom"/>
</dbReference>
<accession>A0ABV6E4D8</accession>
<evidence type="ECO:0000313" key="9">
    <source>
        <dbReference type="EMBL" id="MFC0223849.1"/>
    </source>
</evidence>
<evidence type="ECO:0000256" key="7">
    <source>
        <dbReference type="ARBA" id="ARBA00023012"/>
    </source>
</evidence>
<dbReference type="SMART" id="SM00388">
    <property type="entry name" value="HisKA"/>
    <property type="match status" value="1"/>
</dbReference>
<keyword evidence="5" id="KW-0808">Transferase</keyword>
<comment type="caution">
    <text evidence="9">The sequence shown here is derived from an EMBL/GenBank/DDBJ whole genome shotgun (WGS) entry which is preliminary data.</text>
</comment>
<comment type="subcellular location">
    <subcellularLocation>
        <location evidence="2">Cell membrane</location>
    </subcellularLocation>
</comment>
<evidence type="ECO:0000256" key="4">
    <source>
        <dbReference type="ARBA" id="ARBA00022553"/>
    </source>
</evidence>
<dbReference type="PANTHER" id="PTHR43711:SF31">
    <property type="entry name" value="HISTIDINE KINASE"/>
    <property type="match status" value="1"/>
</dbReference>
<organism evidence="9 10">
    <name type="scientific">Nocardioides zeicaulis</name>
    <dbReference type="NCBI Taxonomy" id="1776857"/>
    <lineage>
        <taxon>Bacteria</taxon>
        <taxon>Bacillati</taxon>
        <taxon>Actinomycetota</taxon>
        <taxon>Actinomycetes</taxon>
        <taxon>Propionibacteriales</taxon>
        <taxon>Nocardioidaceae</taxon>
        <taxon>Nocardioides</taxon>
    </lineage>
</organism>
<dbReference type="InterPro" id="IPR003661">
    <property type="entry name" value="HisK_dim/P_dom"/>
</dbReference>
<evidence type="ECO:0000256" key="6">
    <source>
        <dbReference type="ARBA" id="ARBA00022777"/>
    </source>
</evidence>
<evidence type="ECO:0000256" key="1">
    <source>
        <dbReference type="ARBA" id="ARBA00000085"/>
    </source>
</evidence>
<dbReference type="PROSITE" id="PS50109">
    <property type="entry name" value="HIS_KIN"/>
    <property type="match status" value="1"/>
</dbReference>
<evidence type="ECO:0000256" key="3">
    <source>
        <dbReference type="ARBA" id="ARBA00012438"/>
    </source>
</evidence>
<dbReference type="InterPro" id="IPR029016">
    <property type="entry name" value="GAF-like_dom_sf"/>
</dbReference>
<name>A0ABV6E4D8_9ACTN</name>
<dbReference type="PANTHER" id="PTHR43711">
    <property type="entry name" value="TWO-COMPONENT HISTIDINE KINASE"/>
    <property type="match status" value="1"/>
</dbReference>
<dbReference type="SUPFAM" id="SSF55874">
    <property type="entry name" value="ATPase domain of HSP90 chaperone/DNA topoisomerase II/histidine kinase"/>
    <property type="match status" value="1"/>
</dbReference>
<dbReference type="SMART" id="SM00065">
    <property type="entry name" value="GAF"/>
    <property type="match status" value="1"/>
</dbReference>
<dbReference type="EC" id="2.7.13.3" evidence="3"/>
<protein>
    <recommendedName>
        <fullName evidence="3">histidine kinase</fullName>
        <ecNumber evidence="3">2.7.13.3</ecNumber>
    </recommendedName>
</protein>
<evidence type="ECO:0000313" key="10">
    <source>
        <dbReference type="Proteomes" id="UP001589698"/>
    </source>
</evidence>
<dbReference type="CDD" id="cd00082">
    <property type="entry name" value="HisKA"/>
    <property type="match status" value="1"/>
</dbReference>
<sequence>MTTVLKSVADPSAEIALLQRQLERERRARRMAEEVGERSTSQLYETVQELRHAQGQLRQHLEDQQLVHQLSLDLRRDLDPQGIMRRAVTSVGAAVEADRCLVRFADGSGIGRIAEQWSAPDVPPVTSGTTLPPELARLSLAAADEHTTLVVDDVLADPRLSSEGAGQVVDALGALSYLGTPMRIGDRLIGWLVLHATTHAAPWSARQLAVVEGVADALGIALMQAETHAHQTEALERLRAVDQVKTEFVSTVSHELRTPVTSISGYAQLLLDPEVSELSEDQERMVSVVSRNADRLLNLIEDLLSLSRADAGDLSLPPGTVDLLAVLDDVRAGVVPLARRRGIDLVVDGDEHLPRIPGNPDALERVVFNLLSNALKFSADGSGVTVTLRQQDAGVVLTVRDTGIGIPEADLPLVFDRFHRSPLAVERAIQGTGLGLSVVRSTVELHGGNVSIDSRVGEGTEVRVWLPLDDGVDDGVDG</sequence>